<dbReference type="InterPro" id="IPR011990">
    <property type="entry name" value="TPR-like_helical_dom_sf"/>
</dbReference>
<dbReference type="PROSITE" id="PS51755">
    <property type="entry name" value="OMPR_PHOB"/>
    <property type="match status" value="1"/>
</dbReference>
<sequence length="1058" mass="115822">MSGTQLTSPSFSRSLQVRPFQFPHAEAWGQRGEKASHSRRGCEFAVRERVSFKLLGPLEAAVADVPIRISSARQRSVLATLLLSCDRVVSVDSLTEAVWQGDPPATARNQIAICITALRRIFREASVPAEMIETSHPGYILHSAHCYIDLKDLNQSVARARMVAAHNEQAEEAATLFEHALALWRGPALDGLSGAHIDDVSAQLAEFRLDLCEEYAALQLRLGHHQKVSAQLAALVKENPLREQARAHLMQAHHVAGRRAEALQVYREGRRALVDELGIEPGPVLQEMHRRVLQDADDSEPRTDTPPPAKAAAATAEPVAQPDPAPHAPAQLPLALSTFTGREPEIEALETLLRRSADGSAPAVAVVTGVSGIGKSALIVHWANRVADRFPDGQLFIDVHGYDKSNRPLSSLSVLDQALRGLGVPSTQIPAGLQERSALYRSLLNHRRLLVILDDVRSFRQIQPLLPGRGRCIVLITSRDPLDELVSDYGAVQIQLNVMTAHEADRMLATVIGQDRVAAEPEAAARLAELCGHLPLALRIAAGRLTPRPYRSLQRLAARLEDGAGRLDVLSPSDGGVRAGFWLSYRELTPEAAVLFRRLALLPVEGFAAWAGAAVLDVNLMKAEDLLEQLVDAQLVELCLTQTGPSARFRFHELLRLFAWERAHDEDSAEDRADALERAYGTLLTLAGSAHQRLYGAGHLPRHSARLAHELPVDAVTELLADPLEWFESERGTILAMVGAAARHDAAAHAWELTARAMPLFEMRNYQEDWQQAAQSALESARRADDTFGATVMLRSLGSLAIYQRRYQDADGLLTSAMELLDRADDPHERAVVLRNLALCARFRGDLDGAAEHCRAALTRFRETDDPVSAAHALGLLAQIELERGDNDTGIALTRQAITASAESGSVRGRAQNVYRLAEAYLRIGDLREVIGACQEVIELTRAQGDRLGEAYALRALGEAQWRQELYDAAESTLGEAFTAAEDVGDRFLQARIETDRACSEALRGDTAAVDRLRRAHQDFTVLSASSWQERTARLVDVVGEASAEGRPVPLERLLATR</sequence>
<dbReference type="InterPro" id="IPR041664">
    <property type="entry name" value="AAA_16"/>
</dbReference>
<dbReference type="InterPro" id="IPR005158">
    <property type="entry name" value="BTAD"/>
</dbReference>
<dbReference type="SUPFAM" id="SSF52540">
    <property type="entry name" value="P-loop containing nucleoside triphosphate hydrolases"/>
    <property type="match status" value="1"/>
</dbReference>
<evidence type="ECO:0000256" key="3">
    <source>
        <dbReference type="ARBA" id="ARBA00023015"/>
    </source>
</evidence>
<feature type="domain" description="OmpR/PhoB-type" evidence="8">
    <location>
        <begin position="42"/>
        <end position="143"/>
    </location>
</feature>
<dbReference type="RefSeq" id="WP_308432000.1">
    <property type="nucleotide sequence ID" value="NZ_BMUO01000004.1"/>
</dbReference>
<keyword evidence="5" id="KW-0804">Transcription</keyword>
<dbReference type="EMBL" id="JAYXNZ010000002">
    <property type="protein sequence ID" value="MEC7055717.1"/>
    <property type="molecule type" value="Genomic_DNA"/>
</dbReference>
<dbReference type="Pfam" id="PF03704">
    <property type="entry name" value="BTAD"/>
    <property type="match status" value="1"/>
</dbReference>
<evidence type="ECO:0000256" key="6">
    <source>
        <dbReference type="PROSITE-ProRule" id="PRU01091"/>
    </source>
</evidence>
<dbReference type="InterPro" id="IPR051677">
    <property type="entry name" value="AfsR-DnrI-RedD_regulator"/>
</dbReference>
<dbReference type="Gene3D" id="1.25.40.10">
    <property type="entry name" value="Tetratricopeptide repeat domain"/>
    <property type="match status" value="2"/>
</dbReference>
<dbReference type="PRINTS" id="PR00364">
    <property type="entry name" value="DISEASERSIST"/>
</dbReference>
<feature type="compositionally biased region" description="Low complexity" evidence="7">
    <location>
        <begin position="310"/>
        <end position="320"/>
    </location>
</feature>
<feature type="DNA-binding region" description="OmpR/PhoB-type" evidence="6">
    <location>
        <begin position="42"/>
        <end position="143"/>
    </location>
</feature>
<reference evidence="9 10" key="1">
    <citation type="submission" date="2024-01" db="EMBL/GenBank/DDBJ databases">
        <title>Genome analysis.</title>
        <authorList>
            <person name="Zhang K."/>
        </authorList>
    </citation>
    <scope>NUCLEOTIDE SEQUENCE [LARGE SCALE GENOMIC DNA]</scope>
    <source>
        <strain evidence="9 10">CGMCC 4.1753</strain>
    </source>
</reference>
<dbReference type="PANTHER" id="PTHR35807">
    <property type="entry name" value="TRANSCRIPTIONAL REGULATOR REDD-RELATED"/>
    <property type="match status" value="1"/>
</dbReference>
<accession>A0ABU6M4H7</accession>
<dbReference type="SMART" id="SM00862">
    <property type="entry name" value="Trans_reg_C"/>
    <property type="match status" value="1"/>
</dbReference>
<keyword evidence="4 6" id="KW-0238">DNA-binding</keyword>
<comment type="caution">
    <text evidence="9">The sequence shown here is derived from an EMBL/GenBank/DDBJ whole genome shotgun (WGS) entry which is preliminary data.</text>
</comment>
<dbReference type="Pfam" id="PF00486">
    <property type="entry name" value="Trans_reg_C"/>
    <property type="match status" value="1"/>
</dbReference>
<dbReference type="SUPFAM" id="SSF46894">
    <property type="entry name" value="C-terminal effector domain of the bipartite response regulators"/>
    <property type="match status" value="1"/>
</dbReference>
<organism evidence="9 10">
    <name type="scientific">Streptomyces violaceochromogenes</name>
    <dbReference type="NCBI Taxonomy" id="67377"/>
    <lineage>
        <taxon>Bacteria</taxon>
        <taxon>Bacillati</taxon>
        <taxon>Actinomycetota</taxon>
        <taxon>Actinomycetes</taxon>
        <taxon>Kitasatosporales</taxon>
        <taxon>Streptomycetaceae</taxon>
        <taxon>Streptomyces</taxon>
    </lineage>
</organism>
<proteinExistence type="inferred from homology"/>
<keyword evidence="10" id="KW-1185">Reference proteome</keyword>
<evidence type="ECO:0000256" key="7">
    <source>
        <dbReference type="SAM" id="MobiDB-lite"/>
    </source>
</evidence>
<keyword evidence="2" id="KW-0902">Two-component regulatory system</keyword>
<evidence type="ECO:0000256" key="2">
    <source>
        <dbReference type="ARBA" id="ARBA00023012"/>
    </source>
</evidence>
<dbReference type="Gene3D" id="3.40.50.300">
    <property type="entry name" value="P-loop containing nucleotide triphosphate hydrolases"/>
    <property type="match status" value="1"/>
</dbReference>
<dbReference type="SMART" id="SM01043">
    <property type="entry name" value="BTAD"/>
    <property type="match status" value="1"/>
</dbReference>
<dbReference type="CDD" id="cd15831">
    <property type="entry name" value="BTAD"/>
    <property type="match status" value="1"/>
</dbReference>
<dbReference type="Pfam" id="PF13191">
    <property type="entry name" value="AAA_16"/>
    <property type="match status" value="1"/>
</dbReference>
<evidence type="ECO:0000256" key="5">
    <source>
        <dbReference type="ARBA" id="ARBA00023163"/>
    </source>
</evidence>
<evidence type="ECO:0000259" key="8">
    <source>
        <dbReference type="PROSITE" id="PS51755"/>
    </source>
</evidence>
<dbReference type="SUPFAM" id="SSF48452">
    <property type="entry name" value="TPR-like"/>
    <property type="match status" value="2"/>
</dbReference>
<evidence type="ECO:0000256" key="4">
    <source>
        <dbReference type="ARBA" id="ARBA00023125"/>
    </source>
</evidence>
<dbReference type="InterPro" id="IPR019734">
    <property type="entry name" value="TPR_rpt"/>
</dbReference>
<dbReference type="Proteomes" id="UP001353952">
    <property type="component" value="Unassembled WGS sequence"/>
</dbReference>
<evidence type="ECO:0000313" key="9">
    <source>
        <dbReference type="EMBL" id="MEC7055717.1"/>
    </source>
</evidence>
<keyword evidence="3" id="KW-0805">Transcription regulation</keyword>
<dbReference type="InterPro" id="IPR016032">
    <property type="entry name" value="Sig_transdc_resp-reg_C-effctor"/>
</dbReference>
<dbReference type="SMART" id="SM00028">
    <property type="entry name" value="TPR"/>
    <property type="match status" value="4"/>
</dbReference>
<feature type="region of interest" description="Disordered" evidence="7">
    <location>
        <begin position="295"/>
        <end position="330"/>
    </location>
</feature>
<dbReference type="PANTHER" id="PTHR35807:SF1">
    <property type="entry name" value="TRANSCRIPTIONAL REGULATOR REDD"/>
    <property type="match status" value="1"/>
</dbReference>
<dbReference type="GeneID" id="93840278"/>
<evidence type="ECO:0000256" key="1">
    <source>
        <dbReference type="ARBA" id="ARBA00005820"/>
    </source>
</evidence>
<name>A0ABU6M4H7_9ACTN</name>
<protein>
    <submittedName>
        <fullName evidence="9">BTAD domain-containing putative transcriptional regulator</fullName>
    </submittedName>
</protein>
<dbReference type="InterPro" id="IPR001867">
    <property type="entry name" value="OmpR/PhoB-type_DNA-bd"/>
</dbReference>
<dbReference type="Gene3D" id="1.10.10.10">
    <property type="entry name" value="Winged helix-like DNA-binding domain superfamily/Winged helix DNA-binding domain"/>
    <property type="match status" value="1"/>
</dbReference>
<dbReference type="InterPro" id="IPR036388">
    <property type="entry name" value="WH-like_DNA-bd_sf"/>
</dbReference>
<gene>
    <name evidence="9" type="ORF">RFN57_26040</name>
</gene>
<evidence type="ECO:0000313" key="10">
    <source>
        <dbReference type="Proteomes" id="UP001353952"/>
    </source>
</evidence>
<comment type="similarity">
    <text evidence="1">Belongs to the AfsR/DnrI/RedD regulatory family.</text>
</comment>
<dbReference type="InterPro" id="IPR027417">
    <property type="entry name" value="P-loop_NTPase"/>
</dbReference>